<dbReference type="Gene3D" id="3.40.1500.20">
    <property type="match status" value="1"/>
</dbReference>
<sequence length="281" mass="30632">MAVSFSPILHLPHSLPSLPALKSSRTKISATGSLSSSSSSASQMDLHNQGRQKFIEFPFVSAPHRDLMVNLVSTVEDRLGSHLLPCTLPLDVQHCQNESGSAQASLHIRSGLQSSQVDFILGSWLHCKLPTGGALNITSLSTYLNPSTDAPNFMIELIQSSPTSLVLILDLPPRKDLALSPDYLQTFYENTQLDTHRQMLMKLPEVQPYVSSSLYLRSILSPTVVLIQIGAERGWTGTNGGDNKKSLASYCPGSFRDLVGSLRLWRTIGGRGGEGLYDEAR</sequence>
<dbReference type="Pfam" id="PF06405">
    <property type="entry name" value="RCC_reductase"/>
    <property type="match status" value="1"/>
</dbReference>
<evidence type="ECO:0008006" key="3">
    <source>
        <dbReference type="Google" id="ProtNLM"/>
    </source>
</evidence>
<gene>
    <name evidence="1" type="ORF">OIU84_029919</name>
</gene>
<dbReference type="PANTHER" id="PTHR34685">
    <property type="entry name" value="RED CHLOROPHYLL CATABOLITE REDUCTASE, CHLOROPLASTIC"/>
    <property type="match status" value="1"/>
</dbReference>
<dbReference type="GO" id="GO:0051743">
    <property type="term" value="F:red chlorophyll catabolite reductase activity"/>
    <property type="evidence" value="ECO:0007669"/>
    <property type="project" value="InterPro"/>
</dbReference>
<dbReference type="Proteomes" id="UP001162972">
    <property type="component" value="Chromosome 7"/>
</dbReference>
<dbReference type="PANTHER" id="PTHR34685:SF2">
    <property type="entry name" value="RED CHLOROPHYLL CATABOLITE REDUCTASE, CHLOROPLASTIC"/>
    <property type="match status" value="1"/>
</dbReference>
<proteinExistence type="predicted"/>
<organism evidence="1 2">
    <name type="scientific">Salix udensis</name>
    <dbReference type="NCBI Taxonomy" id="889485"/>
    <lineage>
        <taxon>Eukaryota</taxon>
        <taxon>Viridiplantae</taxon>
        <taxon>Streptophyta</taxon>
        <taxon>Embryophyta</taxon>
        <taxon>Tracheophyta</taxon>
        <taxon>Spermatophyta</taxon>
        <taxon>Magnoliopsida</taxon>
        <taxon>eudicotyledons</taxon>
        <taxon>Gunneridae</taxon>
        <taxon>Pentapetalae</taxon>
        <taxon>rosids</taxon>
        <taxon>fabids</taxon>
        <taxon>Malpighiales</taxon>
        <taxon>Salicaceae</taxon>
        <taxon>Saliceae</taxon>
        <taxon>Salix</taxon>
    </lineage>
</organism>
<accession>A0AAD6P7J5</accession>
<evidence type="ECO:0000313" key="2">
    <source>
        <dbReference type="Proteomes" id="UP001162972"/>
    </source>
</evidence>
<keyword evidence="2" id="KW-1185">Reference proteome</keyword>
<evidence type="ECO:0000313" key="1">
    <source>
        <dbReference type="EMBL" id="KAJ6419892.1"/>
    </source>
</evidence>
<name>A0AAD6P7J5_9ROSI</name>
<protein>
    <recommendedName>
        <fullName evidence="3">Red chlorophyll catabolite reductase</fullName>
    </recommendedName>
</protein>
<dbReference type="AlphaFoldDB" id="A0AAD6P7J5"/>
<reference evidence="1 2" key="1">
    <citation type="journal article" date="2023" name="Int. J. Mol. Sci.">
        <title>De Novo Assembly and Annotation of 11 Diverse Shrub Willow (Salix) Genomes Reveals Novel Gene Organization in Sex-Linked Regions.</title>
        <authorList>
            <person name="Hyden B."/>
            <person name="Feng K."/>
            <person name="Yates T.B."/>
            <person name="Jawdy S."/>
            <person name="Cereghino C."/>
            <person name="Smart L.B."/>
            <person name="Muchero W."/>
        </authorList>
    </citation>
    <scope>NUCLEOTIDE SEQUENCE [LARGE SCALE GENOMIC DNA]</scope>
    <source>
        <tissue evidence="1">Shoot tip</tissue>
    </source>
</reference>
<dbReference type="GO" id="GO:0009507">
    <property type="term" value="C:chloroplast"/>
    <property type="evidence" value="ECO:0007669"/>
    <property type="project" value="TreeGrafter"/>
</dbReference>
<comment type="caution">
    <text evidence="1">The sequence shown here is derived from an EMBL/GenBank/DDBJ whole genome shotgun (WGS) entry which is preliminary data.</text>
</comment>
<dbReference type="GO" id="GO:0015996">
    <property type="term" value="P:chlorophyll catabolic process"/>
    <property type="evidence" value="ECO:0007669"/>
    <property type="project" value="TreeGrafter"/>
</dbReference>
<dbReference type="EMBL" id="JAPFFJ010000009">
    <property type="protein sequence ID" value="KAJ6419892.1"/>
    <property type="molecule type" value="Genomic_DNA"/>
</dbReference>
<dbReference type="InterPro" id="IPR009439">
    <property type="entry name" value="RCC_reductase"/>
</dbReference>